<feature type="domain" description="Glycoside hydrolase family 3 N-terminal" evidence="2">
    <location>
        <begin position="2"/>
        <end position="334"/>
    </location>
</feature>
<comment type="similarity">
    <text evidence="1">Belongs to the glycosyl hydrolase 3 family.</text>
</comment>
<dbReference type="EMBL" id="RPHB01000002">
    <property type="protein sequence ID" value="MBW3467198.1"/>
    <property type="molecule type" value="Genomic_DNA"/>
</dbReference>
<dbReference type="Proteomes" id="UP000727490">
    <property type="component" value="Unassembled WGS sequence"/>
</dbReference>
<dbReference type="InterPro" id="IPR019800">
    <property type="entry name" value="Glyco_hydro_3_AS"/>
</dbReference>
<protein>
    <submittedName>
        <fullName evidence="3">Glycoside hydrolase family 3 protein</fullName>
    </submittedName>
</protein>
<organism evidence="3 4">
    <name type="scientific">Arthrospiribacter ruber</name>
    <dbReference type="NCBI Taxonomy" id="2487934"/>
    <lineage>
        <taxon>Bacteria</taxon>
        <taxon>Pseudomonadati</taxon>
        <taxon>Bacteroidota</taxon>
        <taxon>Cytophagia</taxon>
        <taxon>Cytophagales</taxon>
        <taxon>Cyclobacteriaceae</taxon>
        <taxon>Arthrospiribacter</taxon>
    </lineage>
</organism>
<dbReference type="PANTHER" id="PTHR30480:SF13">
    <property type="entry name" value="BETA-HEXOSAMINIDASE"/>
    <property type="match status" value="1"/>
</dbReference>
<accession>A0A951IXD1</accession>
<evidence type="ECO:0000259" key="2">
    <source>
        <dbReference type="Pfam" id="PF00933"/>
    </source>
</evidence>
<dbReference type="AlphaFoldDB" id="A0A951IXD1"/>
<dbReference type="GO" id="GO:0009254">
    <property type="term" value="P:peptidoglycan turnover"/>
    <property type="evidence" value="ECO:0007669"/>
    <property type="project" value="TreeGrafter"/>
</dbReference>
<reference evidence="3 4" key="1">
    <citation type="journal article" date="2020" name="Syst. Appl. Microbiol.">
        <title>Arthrospiribacter ruber gen. nov., sp. nov., a novel bacterium isolated from Arthrospira cultures.</title>
        <authorList>
            <person name="Waleron M."/>
            <person name="Misztak A."/>
            <person name="Waleron M.M."/>
            <person name="Furmaniak M."/>
            <person name="Mrozik A."/>
            <person name="Waleron K."/>
        </authorList>
    </citation>
    <scope>NUCLEOTIDE SEQUENCE [LARGE SCALE GENOMIC DNA]</scope>
    <source>
        <strain evidence="3 4">DPMB0001</strain>
    </source>
</reference>
<dbReference type="InterPro" id="IPR001764">
    <property type="entry name" value="Glyco_hydro_3_N"/>
</dbReference>
<evidence type="ECO:0000256" key="1">
    <source>
        <dbReference type="ARBA" id="ARBA00005336"/>
    </source>
</evidence>
<dbReference type="PANTHER" id="PTHR30480">
    <property type="entry name" value="BETA-HEXOSAMINIDASE-RELATED"/>
    <property type="match status" value="1"/>
</dbReference>
<comment type="caution">
    <text evidence="3">The sequence shown here is derived from an EMBL/GenBank/DDBJ whole genome shotgun (WGS) entry which is preliminary data.</text>
</comment>
<dbReference type="InterPro" id="IPR050226">
    <property type="entry name" value="NagZ_Beta-hexosaminidase"/>
</dbReference>
<dbReference type="GO" id="GO:0004553">
    <property type="term" value="F:hydrolase activity, hydrolyzing O-glycosyl compounds"/>
    <property type="evidence" value="ECO:0007669"/>
    <property type="project" value="InterPro"/>
</dbReference>
<dbReference type="Pfam" id="PF00933">
    <property type="entry name" value="Glyco_hydro_3"/>
    <property type="match status" value="1"/>
</dbReference>
<keyword evidence="4" id="KW-1185">Reference proteome</keyword>
<name>A0A951IXD1_9BACT</name>
<dbReference type="PROSITE" id="PS00775">
    <property type="entry name" value="GLYCOSYL_HYDROL_F3"/>
    <property type="match status" value="1"/>
</dbReference>
<sequence>MTIKEKIGQLFSPAAFIHDTEENIQSLERLINEHKIGGLTFFHSRHSAAANFEQRQEKLSYENTLEKLVELINRYQLVSKIPLLISIDAEYGLAMRVENTPQYPYAISLGNMDKEAKELIYDTGKRMAKDLKASGIHLNFAPVADINTNPNNPVIGYRSFGNRTEKVSEFAWQMYKGHTDQGVGACYKHFPGHGDTDVDSHLGLPILYKNREALEKEELLPFLKGIEEGIDMIMVGHLAIPELTDGKEIPASISKAIITDLLKKEMGYEGLVVSDALNMRSVADLFTEPGQLELEAFLAGNDLLCFSENIPEAISLISEKAPEEKIDESFRKIMKWKEKYGVLEAKKVTVPSFDWGNHAEFLKKTAPKYLSELLAIPSGFDFKNCLKISLHENGENHFFQQLEEHCHGETFQLKDFDLENPRFKNAEWVLSALFVPSAKPINHFGLDKALMEKLVNLSQQKNTCLYVFGNHLALREFSDLSDFKGIICAGQQFEEVQKTAALHLLGKVKAEGSGDISTSVNFG</sequence>
<evidence type="ECO:0000313" key="4">
    <source>
        <dbReference type="Proteomes" id="UP000727490"/>
    </source>
</evidence>
<evidence type="ECO:0000313" key="3">
    <source>
        <dbReference type="EMBL" id="MBW3467198.1"/>
    </source>
</evidence>
<gene>
    <name evidence="3" type="ORF">EGN73_05160</name>
</gene>
<keyword evidence="3" id="KW-0378">Hydrolase</keyword>
<dbReference type="GO" id="GO:0005975">
    <property type="term" value="P:carbohydrate metabolic process"/>
    <property type="evidence" value="ECO:0007669"/>
    <property type="project" value="InterPro"/>
</dbReference>
<dbReference type="RefSeq" id="WP_219287435.1">
    <property type="nucleotide sequence ID" value="NZ_RPHB01000002.1"/>
</dbReference>
<proteinExistence type="inferred from homology"/>